<evidence type="ECO:0000313" key="1">
    <source>
        <dbReference type="EMBL" id="KAK1501553.1"/>
    </source>
</evidence>
<sequence length="61" mass="6865">MSTLILAMELETPKVTVPSALSTLDWHHWNLAWKLGGKVCRVRPTQTLSLRCLGDRYSVPS</sequence>
<gene>
    <name evidence="1" type="ORF">CTAM01_05777</name>
</gene>
<protein>
    <submittedName>
        <fullName evidence="1">Uncharacterized protein</fullName>
    </submittedName>
</protein>
<proteinExistence type="predicted"/>
<accession>A0ABQ9RDF3</accession>
<evidence type="ECO:0000313" key="2">
    <source>
        <dbReference type="Proteomes" id="UP001227543"/>
    </source>
</evidence>
<reference evidence="1 2" key="1">
    <citation type="submission" date="2016-10" db="EMBL/GenBank/DDBJ databases">
        <title>The genome sequence of Colletotrichum fioriniae PJ7.</title>
        <authorList>
            <person name="Baroncelli R."/>
        </authorList>
    </citation>
    <scope>NUCLEOTIDE SEQUENCE [LARGE SCALE GENOMIC DNA]</scope>
    <source>
        <strain evidence="1 2">Tom-12</strain>
    </source>
</reference>
<dbReference type="GeneID" id="85406045"/>
<name>A0ABQ9RDF3_9PEZI</name>
<dbReference type="EMBL" id="MLFU01000015">
    <property type="protein sequence ID" value="KAK1501553.1"/>
    <property type="molecule type" value="Genomic_DNA"/>
</dbReference>
<keyword evidence="2" id="KW-1185">Reference proteome</keyword>
<dbReference type="RefSeq" id="XP_060383476.1">
    <property type="nucleotide sequence ID" value="XM_060521807.1"/>
</dbReference>
<comment type="caution">
    <text evidence="1">The sequence shown here is derived from an EMBL/GenBank/DDBJ whole genome shotgun (WGS) entry which is preliminary data.</text>
</comment>
<dbReference type="Proteomes" id="UP001227543">
    <property type="component" value="Unassembled WGS sequence"/>
</dbReference>
<organism evidence="1 2">
    <name type="scientific">Colletotrichum tamarilloi</name>
    <dbReference type="NCBI Taxonomy" id="1209934"/>
    <lineage>
        <taxon>Eukaryota</taxon>
        <taxon>Fungi</taxon>
        <taxon>Dikarya</taxon>
        <taxon>Ascomycota</taxon>
        <taxon>Pezizomycotina</taxon>
        <taxon>Sordariomycetes</taxon>
        <taxon>Hypocreomycetidae</taxon>
        <taxon>Glomerellales</taxon>
        <taxon>Glomerellaceae</taxon>
        <taxon>Colletotrichum</taxon>
        <taxon>Colletotrichum acutatum species complex</taxon>
    </lineage>
</organism>